<dbReference type="OrthoDB" id="9800780at2"/>
<feature type="domain" description="Calcineurin-like phosphoesterase" evidence="2">
    <location>
        <begin position="567"/>
        <end position="796"/>
    </location>
</feature>
<dbReference type="PANTHER" id="PTHR11575:SF24">
    <property type="entry name" value="5'-NUCLEOTIDASE"/>
    <property type="match status" value="1"/>
</dbReference>
<dbReference type="InterPro" id="IPR003961">
    <property type="entry name" value="FN3_dom"/>
</dbReference>
<dbReference type="SUPFAM" id="SSF49265">
    <property type="entry name" value="Fibronectin type III"/>
    <property type="match status" value="1"/>
</dbReference>
<protein>
    <recommendedName>
        <fullName evidence="6">2',3'-cyclic-nucleotide 2'-phosphodiesterase</fullName>
    </recommendedName>
</protein>
<keyword evidence="5" id="KW-1185">Reference proteome</keyword>
<dbReference type="Pfam" id="PF00149">
    <property type="entry name" value="Metallophos"/>
    <property type="match status" value="2"/>
</dbReference>
<dbReference type="EMBL" id="CP015756">
    <property type="protein sequence ID" value="APC41963.1"/>
    <property type="molecule type" value="Genomic_DNA"/>
</dbReference>
<evidence type="ECO:0000313" key="5">
    <source>
        <dbReference type="Proteomes" id="UP000182569"/>
    </source>
</evidence>
<evidence type="ECO:0008006" key="6">
    <source>
        <dbReference type="Google" id="ProtNLM"/>
    </source>
</evidence>
<dbReference type="KEGG" id="ceu:A7L45_18780"/>
<dbReference type="PROSITE" id="PS00786">
    <property type="entry name" value="5_NUCLEOTIDASE_2"/>
    <property type="match status" value="1"/>
</dbReference>
<feature type="domain" description="5'-Nucleotidase C-terminal" evidence="3">
    <location>
        <begin position="873"/>
        <end position="1050"/>
    </location>
</feature>
<dbReference type="STRING" id="1552.A7L45_18780"/>
<feature type="domain" description="Calcineurin-like phosphoesterase" evidence="2">
    <location>
        <begin position="68"/>
        <end position="268"/>
    </location>
</feature>
<dbReference type="GO" id="GO:0009166">
    <property type="term" value="P:nucleotide catabolic process"/>
    <property type="evidence" value="ECO:0007669"/>
    <property type="project" value="InterPro"/>
</dbReference>
<dbReference type="PRINTS" id="PR01607">
    <property type="entry name" value="APYRASEFAMLY"/>
</dbReference>
<dbReference type="InterPro" id="IPR008334">
    <property type="entry name" value="5'-Nucleotdase_C"/>
</dbReference>
<dbReference type="Gene3D" id="3.60.21.10">
    <property type="match status" value="2"/>
</dbReference>
<dbReference type="InterPro" id="IPR004843">
    <property type="entry name" value="Calcineurin-like_PHP"/>
</dbReference>
<dbReference type="AlphaFoldDB" id="A0A1J0GKW8"/>
<dbReference type="Proteomes" id="UP000182569">
    <property type="component" value="Chromosome"/>
</dbReference>
<dbReference type="InterPro" id="IPR036907">
    <property type="entry name" value="5'-Nucleotdase_C_sf"/>
</dbReference>
<keyword evidence="1" id="KW-0732">Signal</keyword>
<name>A0A1J0GKW8_9CLOT</name>
<dbReference type="SUPFAM" id="SSF55816">
    <property type="entry name" value="5'-nucleotidase (syn. UDP-sugar hydrolase), C-terminal domain"/>
    <property type="match status" value="2"/>
</dbReference>
<dbReference type="GO" id="GO:0000166">
    <property type="term" value="F:nucleotide binding"/>
    <property type="evidence" value="ECO:0007669"/>
    <property type="project" value="InterPro"/>
</dbReference>
<feature type="domain" description="5'-Nucleotidase C-terminal" evidence="3">
    <location>
        <begin position="363"/>
        <end position="521"/>
    </location>
</feature>
<dbReference type="PANTHER" id="PTHR11575">
    <property type="entry name" value="5'-NUCLEOTIDASE-RELATED"/>
    <property type="match status" value="1"/>
</dbReference>
<dbReference type="GO" id="GO:0030288">
    <property type="term" value="C:outer membrane-bounded periplasmic space"/>
    <property type="evidence" value="ECO:0007669"/>
    <property type="project" value="TreeGrafter"/>
</dbReference>
<accession>A0A1J0GKW8</accession>
<evidence type="ECO:0000259" key="2">
    <source>
        <dbReference type="Pfam" id="PF00149"/>
    </source>
</evidence>
<evidence type="ECO:0000256" key="1">
    <source>
        <dbReference type="ARBA" id="ARBA00022729"/>
    </source>
</evidence>
<dbReference type="CDD" id="cd00063">
    <property type="entry name" value="FN3"/>
    <property type="match status" value="1"/>
</dbReference>
<evidence type="ECO:0000259" key="3">
    <source>
        <dbReference type="Pfam" id="PF02872"/>
    </source>
</evidence>
<sequence>MHKKNHQKLLSLVITLTLVLFNFNGLLGAQNVKADPIITSTAETVTTTGAKSTTVTATTNKTFDIVDISDFHGQLLDSTNKKPVGAALSKIVKDVKATNPDRTLIIGGGDLYQGTPVSNVLRGLPVQKVLTNMGMEVTALGNHEFDWGLDAIDKTMIGASYSIVCANMYKKGTSERPYAPYKIITKDGVKIAVIGAILKDAPNIIMPSLVAPYDFKDVATETNKEAKNIKDNGLADVVLLDVHDGGESLNTTVNKLHGVDAVFGGHTHTIGDVVNKDADNKDVPTLTASSVGKGYIDLKITVGNDKKIIAFSPKGTNWNPITVTETSAIDPTAKKIVDDASAALLPTFNEVIGKDDTALTKNQVDSPCGESQLGNWMADVVKNYSKSKAEVGIVNNGGIRLSPIAQGNVTVGTIFNIMPFDNTICTVAMTGAQLKYIFEQAVKTDGVGIQISGVKFTYDSSKQSYVPAKVALDGTVTPEVLGKRVQNIVKESDGSIVKDTDIIKVNAPDFVATGGDSFTGFLEPTIKASLVDSHYTVRDALNDDVRANGKITAVMNNRIDNVIGKISIIGTSDVHGAIYPLDYNTGLAANVGLAKVSTYVKSVRASNPNTMLIDAGDTIQGTPLSYYYDMIDTTSEYPMMKVMGAMGYDTWTLGNHEFNYGLTTLNRIIGDASKEKIAVLSANTYKSDDSNYVKPYIIKSFTINGKTTKVAVLGLTTKTIANWEDPTHYAGLHFNDLVLEAQKWVPIIKAAGADVVIASIHSGIKGASDTIPENQTDEVATKVPGIDAILCGHTHTGKTYSYTNPKGKVIPIVEPKNGDGIFSQIDLNIDASGNYVGVDAKNITMPEATVADPKILAIAKPYQDATLKYTNTVIGKSTELYEGEKQLTQPSTIMEFVNKVQANAAGTSLSIAAPLSLSAKVPKGDVKRQDIMGVYVFENYLFGLKMTGAQLKDWLEWSARYYAQVTKSTDPIVKDTILNIADYNLDQLYGATYDIDLTQPACTVDSKGKVISGSRIKNLKINGILVNDTQVLKVAVNNYRYNGGGGFMAAAGFTPGSKATIDATFYDSAKALGDDGQIRNIMFKYVQDKGTITPTLSNNWKISRTNVKQDASTDISSVPTAIKLVPSKNSVSISWSKVNGANGYGVYKATSSAGPYVLISAPKITKFNSTGLTSNKNYYYSIRSYKMVKGVKVNSPYSDLIRVKSLAS</sequence>
<dbReference type="InterPro" id="IPR029052">
    <property type="entry name" value="Metallo-depent_PP-like"/>
</dbReference>
<dbReference type="GO" id="GO:0016788">
    <property type="term" value="F:hydrolase activity, acting on ester bonds"/>
    <property type="evidence" value="ECO:0007669"/>
    <property type="project" value="InterPro"/>
</dbReference>
<dbReference type="SUPFAM" id="SSF56300">
    <property type="entry name" value="Metallo-dependent phosphatases"/>
    <property type="match status" value="2"/>
</dbReference>
<dbReference type="Pfam" id="PF02872">
    <property type="entry name" value="5_nucleotid_C"/>
    <property type="match status" value="2"/>
</dbReference>
<dbReference type="InterPro" id="IPR006179">
    <property type="entry name" value="5_nucleotidase/apyrase"/>
</dbReference>
<organism evidence="4 5">
    <name type="scientific">Clostridium estertheticum subsp. estertheticum</name>
    <dbReference type="NCBI Taxonomy" id="1552"/>
    <lineage>
        <taxon>Bacteria</taxon>
        <taxon>Bacillati</taxon>
        <taxon>Bacillota</taxon>
        <taxon>Clostridia</taxon>
        <taxon>Eubacteriales</taxon>
        <taxon>Clostridiaceae</taxon>
        <taxon>Clostridium</taxon>
    </lineage>
</organism>
<dbReference type="Gene3D" id="3.90.780.10">
    <property type="entry name" value="5'-Nucleotidase, C-terminal domain"/>
    <property type="match status" value="2"/>
</dbReference>
<dbReference type="GO" id="GO:0046872">
    <property type="term" value="F:metal ion binding"/>
    <property type="evidence" value="ECO:0007669"/>
    <property type="project" value="InterPro"/>
</dbReference>
<reference evidence="5" key="1">
    <citation type="journal article" date="2016" name="Front. Microbiol.">
        <title>Complete Genome Sequence of Clostridium estertheticum DSM 8809, a Microbe Identified in Spoiled Vacuum Packed Beef.</title>
        <authorList>
            <person name="Yu Z."/>
            <person name="Gunn L."/>
            <person name="Brennan E."/>
            <person name="Reid R."/>
            <person name="Wall P.G."/>
            <person name="Gaora O.P."/>
            <person name="Hurley D."/>
            <person name="Bolton D."/>
            <person name="Fanning S."/>
        </authorList>
    </citation>
    <scope>NUCLEOTIDE SEQUENCE [LARGE SCALE GENOMIC DNA]</scope>
    <source>
        <strain evidence="5">DSM 8809</strain>
    </source>
</reference>
<dbReference type="Gene3D" id="2.60.40.10">
    <property type="entry name" value="Immunoglobulins"/>
    <property type="match status" value="1"/>
</dbReference>
<evidence type="ECO:0000313" key="4">
    <source>
        <dbReference type="EMBL" id="APC41963.1"/>
    </source>
</evidence>
<dbReference type="InterPro" id="IPR006146">
    <property type="entry name" value="5'-Nucleotdase_CS"/>
</dbReference>
<gene>
    <name evidence="4" type="ORF">A7L45_18780</name>
</gene>
<dbReference type="RefSeq" id="WP_071614256.1">
    <property type="nucleotide sequence ID" value="NZ_CP015756.1"/>
</dbReference>
<dbReference type="InterPro" id="IPR013783">
    <property type="entry name" value="Ig-like_fold"/>
</dbReference>
<dbReference type="CDD" id="cd00845">
    <property type="entry name" value="MPP_UshA_N_like"/>
    <property type="match status" value="1"/>
</dbReference>
<proteinExistence type="predicted"/>
<dbReference type="InterPro" id="IPR036116">
    <property type="entry name" value="FN3_sf"/>
</dbReference>